<feature type="region of interest" description="Disordered" evidence="1">
    <location>
        <begin position="110"/>
        <end position="132"/>
    </location>
</feature>
<dbReference type="RefSeq" id="WP_176066389.1">
    <property type="nucleotide sequence ID" value="NZ_JABWMJ010000002.1"/>
</dbReference>
<comment type="caution">
    <text evidence="3">The sequence shown here is derived from an EMBL/GenBank/DDBJ whole genome shotgun (WGS) entry which is preliminary data.</text>
</comment>
<protein>
    <submittedName>
        <fullName evidence="3">Uncharacterized protein</fullName>
    </submittedName>
</protein>
<feature type="transmembrane region" description="Helical" evidence="2">
    <location>
        <begin position="58"/>
        <end position="79"/>
    </location>
</feature>
<keyword evidence="2" id="KW-0472">Membrane</keyword>
<name>A0A7Y6NKK5_9BURK</name>
<evidence type="ECO:0000313" key="4">
    <source>
        <dbReference type="Proteomes" id="UP000529637"/>
    </source>
</evidence>
<organism evidence="3 4">
    <name type="scientific">Piscinibacter koreensis</name>
    <dbReference type="NCBI Taxonomy" id="2742824"/>
    <lineage>
        <taxon>Bacteria</taxon>
        <taxon>Pseudomonadati</taxon>
        <taxon>Pseudomonadota</taxon>
        <taxon>Betaproteobacteria</taxon>
        <taxon>Burkholderiales</taxon>
        <taxon>Sphaerotilaceae</taxon>
        <taxon>Piscinibacter</taxon>
    </lineage>
</organism>
<feature type="transmembrane region" description="Helical" evidence="2">
    <location>
        <begin position="32"/>
        <end position="52"/>
    </location>
</feature>
<keyword evidence="4" id="KW-1185">Reference proteome</keyword>
<gene>
    <name evidence="3" type="ORF">HQN59_04060</name>
</gene>
<proteinExistence type="predicted"/>
<dbReference type="Proteomes" id="UP000529637">
    <property type="component" value="Unassembled WGS sequence"/>
</dbReference>
<evidence type="ECO:0000256" key="1">
    <source>
        <dbReference type="SAM" id="MobiDB-lite"/>
    </source>
</evidence>
<sequence length="132" mass="13427">MRMLQSSIVYNAGFGSTLMLQFLPLNRGRLDLRLALFLAIVAAGAIAGFATGSGEDSATRLVLAGVGALIGAAIAGAVLKLGGIKGSNTYTGGAIPGSGVTSEDLAANYWRDKGHPPFMKPPEGDPPSRGPD</sequence>
<reference evidence="3 4" key="1">
    <citation type="submission" date="2020-06" db="EMBL/GenBank/DDBJ databases">
        <title>Schlegella sp. ID0723 isolated from air conditioner.</title>
        <authorList>
            <person name="Kim D.Y."/>
            <person name="Kim D.-U."/>
        </authorList>
    </citation>
    <scope>NUCLEOTIDE SEQUENCE [LARGE SCALE GENOMIC DNA]</scope>
    <source>
        <strain evidence="3 4">ID0723</strain>
    </source>
</reference>
<dbReference type="EMBL" id="JABWMJ010000002">
    <property type="protein sequence ID" value="NUZ04930.1"/>
    <property type="molecule type" value="Genomic_DNA"/>
</dbReference>
<dbReference type="AlphaFoldDB" id="A0A7Y6NKK5"/>
<evidence type="ECO:0000313" key="3">
    <source>
        <dbReference type="EMBL" id="NUZ04930.1"/>
    </source>
</evidence>
<keyword evidence="2" id="KW-0812">Transmembrane</keyword>
<accession>A0A7Y6NKK5</accession>
<evidence type="ECO:0000256" key="2">
    <source>
        <dbReference type="SAM" id="Phobius"/>
    </source>
</evidence>
<keyword evidence="2" id="KW-1133">Transmembrane helix</keyword>
<feature type="compositionally biased region" description="Pro residues" evidence="1">
    <location>
        <begin position="118"/>
        <end position="132"/>
    </location>
</feature>